<organism evidence="2 3">
    <name type="scientific">Sphingobium indicum BiD32</name>
    <dbReference type="NCBI Taxonomy" id="1301087"/>
    <lineage>
        <taxon>Bacteria</taxon>
        <taxon>Pseudomonadati</taxon>
        <taxon>Pseudomonadota</taxon>
        <taxon>Alphaproteobacteria</taxon>
        <taxon>Sphingomonadales</taxon>
        <taxon>Sphingomonadaceae</taxon>
        <taxon>Sphingobium</taxon>
    </lineage>
</organism>
<name>N1MLX3_9SPHN</name>
<sequence length="409" mass="46594">MPKIDSKGTPPRMDRQPSIQALKRSRSAAPPRSRPLKFQNKAPAKPAHFEPAVRFARLFLRERIKDPDGQLALSRQVPQFFQLGAVFRVELRPDRHELHPPLGFAAKHAQGDDYPAVANGPDNAFVEQCAVDHAIHAVRKPLSHTFRQIIAAAKDEISSETSHRRLVRFRRIGYNHQAIFFRQLDCITPEGSGRPRDENSTAGLKRKRIQCHPSGHAIHQDRASLRMAEAWRGFDHGIGRDGQHFRVGAIRAARRDESHDVISDLQISFHAIPNGDNDTRSVHAGDVRQWSSATEHPYVFAAADQRVGRIDRRRVDPDEDLSGAGNRIREFEDFQDFRSPEIGHTNCLQVLHSSFVARMHVRSPQAGVVRRTIRDAAERLLINWILHAFFLVNRDLFTFQMLGFARRVR</sequence>
<dbReference type="AlphaFoldDB" id="N1MLX3"/>
<dbReference type="EMBL" id="CAVK010000113">
    <property type="protein sequence ID" value="CCW17981.1"/>
    <property type="molecule type" value="Genomic_DNA"/>
</dbReference>
<evidence type="ECO:0000313" key="2">
    <source>
        <dbReference type="EMBL" id="CCW17981.1"/>
    </source>
</evidence>
<reference evidence="3" key="2">
    <citation type="submission" date="2013-04" db="EMBL/GenBank/DDBJ databases">
        <title>Bisphenol A degrading Sphingobium sp. strain BiD32.</title>
        <authorList>
            <person name="Nielsen J.L."/>
            <person name="Zhou N.A."/>
            <person name="Kjeldal H."/>
        </authorList>
    </citation>
    <scope>NUCLEOTIDE SEQUENCE [LARGE SCALE GENOMIC DNA]</scope>
    <source>
        <strain evidence="3">BiD32</strain>
    </source>
</reference>
<comment type="caution">
    <text evidence="2">The sequence shown here is derived from an EMBL/GenBank/DDBJ whole genome shotgun (WGS) entry which is preliminary data.</text>
</comment>
<evidence type="ECO:0000256" key="1">
    <source>
        <dbReference type="SAM" id="MobiDB-lite"/>
    </source>
</evidence>
<evidence type="ECO:0000313" key="3">
    <source>
        <dbReference type="Proteomes" id="UP000013201"/>
    </source>
</evidence>
<feature type="region of interest" description="Disordered" evidence="1">
    <location>
        <begin position="1"/>
        <end position="45"/>
    </location>
</feature>
<dbReference type="Proteomes" id="UP000013201">
    <property type="component" value="Unassembled WGS sequence"/>
</dbReference>
<gene>
    <name evidence="2" type="ORF">EBBID32_23310</name>
</gene>
<keyword evidence="3" id="KW-1185">Reference proteome</keyword>
<protein>
    <submittedName>
        <fullName evidence="2">Uncharacterized protein</fullName>
    </submittedName>
</protein>
<proteinExistence type="predicted"/>
<reference evidence="2 3" key="1">
    <citation type="submission" date="2013-03" db="EMBL/GenBank/DDBJ databases">
        <authorList>
            <person name="Le V."/>
        </authorList>
    </citation>
    <scope>NUCLEOTIDE SEQUENCE [LARGE SCALE GENOMIC DNA]</scope>
    <source>
        <strain evidence="2 3">BiD32</strain>
    </source>
</reference>
<accession>N1MLX3</accession>